<protein>
    <recommendedName>
        <fullName evidence="2">HPt domain-containing protein</fullName>
    </recommendedName>
</protein>
<dbReference type="SUPFAM" id="SSF47226">
    <property type="entry name" value="Histidine-containing phosphotransfer domain, HPT domain"/>
    <property type="match status" value="1"/>
</dbReference>
<dbReference type="OrthoDB" id="11252at2157"/>
<organism evidence="3 4">
    <name type="scientific">Nitrosopumilus cobalaminigenes</name>
    <dbReference type="NCBI Taxonomy" id="1470066"/>
    <lineage>
        <taxon>Archaea</taxon>
        <taxon>Nitrososphaerota</taxon>
        <taxon>Nitrososphaeria</taxon>
        <taxon>Nitrosopumilales</taxon>
        <taxon>Nitrosopumilaceae</taxon>
        <taxon>Nitrosopumilus</taxon>
    </lineage>
</organism>
<dbReference type="InterPro" id="IPR036641">
    <property type="entry name" value="HPT_dom_sf"/>
</dbReference>
<proteinExistence type="predicted"/>
<evidence type="ECO:0000313" key="3">
    <source>
        <dbReference type="EMBL" id="QLH03782.1"/>
    </source>
</evidence>
<gene>
    <name evidence="3" type="ORF">C5F47_03200</name>
</gene>
<dbReference type="PROSITE" id="PS50894">
    <property type="entry name" value="HPT"/>
    <property type="match status" value="1"/>
</dbReference>
<dbReference type="KEGG" id="ncl:C5F47_03200"/>
<dbReference type="Proteomes" id="UP000509771">
    <property type="component" value="Chromosome"/>
</dbReference>
<dbReference type="InterPro" id="IPR008207">
    <property type="entry name" value="Sig_transdc_His_kin_Hpt_dom"/>
</dbReference>
<evidence type="ECO:0000259" key="2">
    <source>
        <dbReference type="PROSITE" id="PS50894"/>
    </source>
</evidence>
<reference evidence="3 4" key="1">
    <citation type="submission" date="2018-02" db="EMBL/GenBank/DDBJ databases">
        <title>Complete genome of Nitrosopumilus cobalaminigenes HCA1.</title>
        <authorList>
            <person name="Qin W."/>
            <person name="Zheng Y."/>
            <person name="Stahl D.A."/>
        </authorList>
    </citation>
    <scope>NUCLEOTIDE SEQUENCE [LARGE SCALE GENOMIC DNA]</scope>
    <source>
        <strain evidence="3 4">HCA1</strain>
    </source>
</reference>
<evidence type="ECO:0000313" key="4">
    <source>
        <dbReference type="Proteomes" id="UP000509771"/>
    </source>
</evidence>
<feature type="modified residue" description="Phosphohistidine" evidence="1">
    <location>
        <position position="45"/>
    </location>
</feature>
<keyword evidence="1" id="KW-0597">Phosphoprotein</keyword>
<feature type="domain" description="HPt" evidence="2">
    <location>
        <begin position="1"/>
        <end position="100"/>
    </location>
</feature>
<keyword evidence="4" id="KW-1185">Reference proteome</keyword>
<sequence length="114" mass="12732">MSDEFIAVASKEVNDDIESLENILKSCSDDNDVVKNSSLFQKHTHKIKGLAPMMGKESLGSFSSSLDDLFKKMIDGTHYDGIFAAISESVITMKKSMNEPEFNFSQISDKIKQF</sequence>
<dbReference type="EMBL" id="CP026993">
    <property type="protein sequence ID" value="QLH03782.1"/>
    <property type="molecule type" value="Genomic_DNA"/>
</dbReference>
<accession>A0A7D5R7T7</accession>
<evidence type="ECO:0000256" key="1">
    <source>
        <dbReference type="PROSITE-ProRule" id="PRU00110"/>
    </source>
</evidence>
<dbReference type="Gene3D" id="1.20.120.160">
    <property type="entry name" value="HPT domain"/>
    <property type="match status" value="1"/>
</dbReference>
<dbReference type="GO" id="GO:0000160">
    <property type="term" value="P:phosphorelay signal transduction system"/>
    <property type="evidence" value="ECO:0007669"/>
    <property type="project" value="InterPro"/>
</dbReference>
<dbReference type="AlphaFoldDB" id="A0A7D5R7T7"/>
<name>A0A7D5R7T7_9ARCH</name>